<comment type="caution">
    <text evidence="2">The sequence shown here is derived from an EMBL/GenBank/DDBJ whole genome shotgun (WGS) entry which is preliminary data.</text>
</comment>
<reference evidence="2" key="1">
    <citation type="submission" date="2013-04" db="EMBL/GenBank/DDBJ databases">
        <authorList>
            <person name="Qu J."/>
            <person name="Murali S.C."/>
            <person name="Bandaranaike D."/>
            <person name="Bellair M."/>
            <person name="Blankenburg K."/>
            <person name="Chao H."/>
            <person name="Dinh H."/>
            <person name="Doddapaneni H."/>
            <person name="Downs B."/>
            <person name="Dugan-Rocha S."/>
            <person name="Elkadiri S."/>
            <person name="Gnanaolivu R.D."/>
            <person name="Hernandez B."/>
            <person name="Javaid M."/>
            <person name="Jayaseelan J.C."/>
            <person name="Lee S."/>
            <person name="Li M."/>
            <person name="Ming W."/>
            <person name="Munidasa M."/>
            <person name="Muniz J."/>
            <person name="Nguyen L."/>
            <person name="Ongeri F."/>
            <person name="Osuji N."/>
            <person name="Pu L.-L."/>
            <person name="Puazo M."/>
            <person name="Qu C."/>
            <person name="Quiroz J."/>
            <person name="Raj R."/>
            <person name="Weissenberger G."/>
            <person name="Xin Y."/>
            <person name="Zou X."/>
            <person name="Han Y."/>
            <person name="Richards S."/>
            <person name="Worley K."/>
            <person name="Muzny D."/>
            <person name="Gibbs R."/>
        </authorList>
    </citation>
    <scope>NUCLEOTIDE SEQUENCE</scope>
    <source>
        <strain evidence="2">Sampled in the wild</strain>
    </source>
</reference>
<feature type="compositionally biased region" description="Pro residues" evidence="1">
    <location>
        <begin position="51"/>
        <end position="76"/>
    </location>
</feature>
<feature type="compositionally biased region" description="Low complexity" evidence="1">
    <location>
        <begin position="399"/>
        <end position="432"/>
    </location>
</feature>
<keyword evidence="3" id="KW-1185">Reference proteome</keyword>
<name>A0A8K0PAR7_LADFU</name>
<feature type="region of interest" description="Disordered" evidence="1">
    <location>
        <begin position="1"/>
        <end position="91"/>
    </location>
</feature>
<feature type="compositionally biased region" description="Acidic residues" evidence="1">
    <location>
        <begin position="7"/>
        <end position="19"/>
    </location>
</feature>
<feature type="region of interest" description="Disordered" evidence="1">
    <location>
        <begin position="159"/>
        <end position="273"/>
    </location>
</feature>
<accession>A0A8K0PAR7</accession>
<organism evidence="2 3">
    <name type="scientific">Ladona fulva</name>
    <name type="common">Scarce chaser dragonfly</name>
    <name type="synonym">Libellula fulva</name>
    <dbReference type="NCBI Taxonomy" id="123851"/>
    <lineage>
        <taxon>Eukaryota</taxon>
        <taxon>Metazoa</taxon>
        <taxon>Ecdysozoa</taxon>
        <taxon>Arthropoda</taxon>
        <taxon>Hexapoda</taxon>
        <taxon>Insecta</taxon>
        <taxon>Pterygota</taxon>
        <taxon>Palaeoptera</taxon>
        <taxon>Odonata</taxon>
        <taxon>Epiprocta</taxon>
        <taxon>Anisoptera</taxon>
        <taxon>Libelluloidea</taxon>
        <taxon>Libellulidae</taxon>
        <taxon>Ladona</taxon>
    </lineage>
</organism>
<evidence type="ECO:0000256" key="1">
    <source>
        <dbReference type="SAM" id="MobiDB-lite"/>
    </source>
</evidence>
<feature type="compositionally biased region" description="Low complexity" evidence="1">
    <location>
        <begin position="245"/>
        <end position="259"/>
    </location>
</feature>
<feature type="region of interest" description="Disordered" evidence="1">
    <location>
        <begin position="113"/>
        <end position="135"/>
    </location>
</feature>
<feature type="region of interest" description="Disordered" evidence="1">
    <location>
        <begin position="291"/>
        <end position="357"/>
    </location>
</feature>
<feature type="compositionally biased region" description="Low complexity" evidence="1">
    <location>
        <begin position="339"/>
        <end position="357"/>
    </location>
</feature>
<protein>
    <submittedName>
        <fullName evidence="2">Uncharacterized protein</fullName>
    </submittedName>
</protein>
<dbReference type="EMBL" id="KZ309638">
    <property type="protein sequence ID" value="KAG8239422.1"/>
    <property type="molecule type" value="Genomic_DNA"/>
</dbReference>
<dbReference type="AlphaFoldDB" id="A0A8K0PAR7"/>
<feature type="compositionally biased region" description="Polar residues" evidence="1">
    <location>
        <begin position="302"/>
        <end position="318"/>
    </location>
</feature>
<gene>
    <name evidence="2" type="ORF">J437_LFUL017952</name>
</gene>
<feature type="compositionally biased region" description="Low complexity" evidence="1">
    <location>
        <begin position="20"/>
        <end position="50"/>
    </location>
</feature>
<sequence length="470" mass="51546">MSNIIQDDLDDAANSEELETSTIPSTTPSSTTTVAATTAVTTTTTTTTTTPTPPPPPPPRPAIPSPPPKFIPPTPRPSAHHQYGPTSPGTLSLLAFAQNQNHEGLPDVVPHQHQQIFHNSQRPQLHPSQPTRQPLLSTTRRPALNLNLKHQLTSNRPTLQQSIHPSHFPGTSRPTQLGQNHRHQQPPQPTLQSFKQYQQEQKGQQEIQRQKEEQQKQDQFSTHYFGNGYHKHNFQHHTQLPQPSPSSILSPSPSPSHLLSPPPSPSPSQASYQHTQPFHPLVLNGLALEQHVSPSPLPTPSAPHQSLYSGHHFSTSVPSLREGKEQDDDPEAAHEAHTQLQQQLQQQHQQHIQQQHQQQIHQQQQQQIQQQQQQQIQQQKIEERQQIKQKQHLPPPPTVAVVSSSSSTSTSHSSVAIVTGGLNPGVTSSTTTPNPPPVTSTSISISGPSGGGLSIINHRLPVEASGPSAE</sequence>
<feature type="non-terminal residue" evidence="2">
    <location>
        <position position="1"/>
    </location>
</feature>
<evidence type="ECO:0000313" key="3">
    <source>
        <dbReference type="Proteomes" id="UP000792457"/>
    </source>
</evidence>
<feature type="region of interest" description="Disordered" evidence="1">
    <location>
        <begin position="383"/>
        <end position="470"/>
    </location>
</feature>
<dbReference type="Proteomes" id="UP000792457">
    <property type="component" value="Unassembled WGS sequence"/>
</dbReference>
<feature type="compositionally biased region" description="Low complexity" evidence="1">
    <location>
        <begin position="192"/>
        <end position="207"/>
    </location>
</feature>
<proteinExistence type="predicted"/>
<evidence type="ECO:0000313" key="2">
    <source>
        <dbReference type="EMBL" id="KAG8239422.1"/>
    </source>
</evidence>
<reference evidence="2" key="2">
    <citation type="submission" date="2017-10" db="EMBL/GenBank/DDBJ databases">
        <title>Ladona fulva Genome sequencing and assembly.</title>
        <authorList>
            <person name="Murali S."/>
            <person name="Richards S."/>
            <person name="Bandaranaike D."/>
            <person name="Bellair M."/>
            <person name="Blankenburg K."/>
            <person name="Chao H."/>
            <person name="Dinh H."/>
            <person name="Doddapaneni H."/>
            <person name="Dugan-Rocha S."/>
            <person name="Elkadiri S."/>
            <person name="Gnanaolivu R."/>
            <person name="Hernandez B."/>
            <person name="Skinner E."/>
            <person name="Javaid M."/>
            <person name="Lee S."/>
            <person name="Li M."/>
            <person name="Ming W."/>
            <person name="Munidasa M."/>
            <person name="Muniz J."/>
            <person name="Nguyen L."/>
            <person name="Hughes D."/>
            <person name="Osuji N."/>
            <person name="Pu L.-L."/>
            <person name="Puazo M."/>
            <person name="Qu C."/>
            <person name="Quiroz J."/>
            <person name="Raj R."/>
            <person name="Weissenberger G."/>
            <person name="Xin Y."/>
            <person name="Zou X."/>
            <person name="Han Y."/>
            <person name="Worley K."/>
            <person name="Muzny D."/>
            <person name="Gibbs R."/>
        </authorList>
    </citation>
    <scope>NUCLEOTIDE SEQUENCE</scope>
    <source>
        <strain evidence="2">Sampled in the wild</strain>
    </source>
</reference>